<dbReference type="GO" id="GO:0005829">
    <property type="term" value="C:cytosol"/>
    <property type="evidence" value="ECO:0007669"/>
    <property type="project" value="TreeGrafter"/>
</dbReference>
<sequence length="491" mass="53733">MAPADHHHLVARRRRRPDLTAAPAAAQQHGGSRGPSGTGARAAAGTGSGGRARGIPPRGAGPRAERAPPVGGGRPWRAASAGGGPARRPGGCERPERGRAAAVLACPRPAGRWGRPGAGNRSEGAGGRRAAAGWPGPAVAVGVPPRPGCGAGAGTAGQRRRPSRLGLDRRDASDASALVNQVVPQLTQAPRSRDGGFSSIQRLGAGSYYEHVEIPEPSEFGIMLVMPVEKDSQLDECDDIGKSILLKFLDEDGKLSALKMLQAGSPAITLLIKNPASEISVDITLTLEAQQSWPPNTQDGLKIEQWLGRKVKGEFRKKKSPYLVQDPLFLILWNGNTWRLSFSHIEKAMMNNHGSSKTCCESDGLKCCRKGCLKLLKYLLEELKMKYTKKLAKFFSYHVKTAFFHSCVMWPKDTDWHWADLDHCFWKYLGYFLECLQNTQLPHFFIPKYSLLSLEDKVSSDFLSRQINDQLNNRFPVFQESLKKKIIVYNK</sequence>
<feature type="region of interest" description="Disordered" evidence="2">
    <location>
        <begin position="1"/>
        <end position="95"/>
    </location>
</feature>
<dbReference type="Gene3D" id="3.30.460.90">
    <property type="match status" value="1"/>
</dbReference>
<evidence type="ECO:0000313" key="6">
    <source>
        <dbReference type="Proteomes" id="UP000694562"/>
    </source>
</evidence>
<evidence type="ECO:0000259" key="4">
    <source>
        <dbReference type="Pfam" id="PF20266"/>
    </source>
</evidence>
<dbReference type="GO" id="GO:0002218">
    <property type="term" value="P:activation of innate immune response"/>
    <property type="evidence" value="ECO:0007669"/>
    <property type="project" value="TreeGrafter"/>
</dbReference>
<dbReference type="Pfam" id="PF20266">
    <property type="entry name" value="Mab-21_C"/>
    <property type="match status" value="1"/>
</dbReference>
<comment type="similarity">
    <text evidence="1">Belongs to the mab-21 family.</text>
</comment>
<name>A0A8C4VIZ2_FALTI</name>
<dbReference type="GO" id="GO:2000042">
    <property type="term" value="P:negative regulation of double-strand break repair via homologous recombination"/>
    <property type="evidence" value="ECO:0007669"/>
    <property type="project" value="TreeGrafter"/>
</dbReference>
<dbReference type="GO" id="GO:0038001">
    <property type="term" value="P:paracrine signaling"/>
    <property type="evidence" value="ECO:0007669"/>
    <property type="project" value="TreeGrafter"/>
</dbReference>
<dbReference type="Gene3D" id="1.10.1410.40">
    <property type="match status" value="1"/>
</dbReference>
<feature type="compositionally biased region" description="Low complexity" evidence="2">
    <location>
        <begin position="53"/>
        <end position="62"/>
    </location>
</feature>
<dbReference type="Pfam" id="PF03281">
    <property type="entry name" value="Mab-21"/>
    <property type="match status" value="1"/>
</dbReference>
<dbReference type="SMART" id="SM01265">
    <property type="entry name" value="Mab-21"/>
    <property type="match status" value="1"/>
</dbReference>
<reference evidence="5" key="1">
    <citation type="submission" date="2025-08" db="UniProtKB">
        <authorList>
            <consortium name="Ensembl"/>
        </authorList>
    </citation>
    <scope>IDENTIFICATION</scope>
</reference>
<accession>A0A8C4VIZ2</accession>
<dbReference type="GO" id="GO:0002230">
    <property type="term" value="P:positive regulation of defense response to virus by host"/>
    <property type="evidence" value="ECO:0007669"/>
    <property type="project" value="TreeGrafter"/>
</dbReference>
<dbReference type="GO" id="GO:0003690">
    <property type="term" value="F:double-stranded DNA binding"/>
    <property type="evidence" value="ECO:0007669"/>
    <property type="project" value="TreeGrafter"/>
</dbReference>
<evidence type="ECO:0000259" key="3">
    <source>
        <dbReference type="Pfam" id="PF03281"/>
    </source>
</evidence>
<dbReference type="Proteomes" id="UP000694562">
    <property type="component" value="Unplaced"/>
</dbReference>
<dbReference type="InterPro" id="IPR046906">
    <property type="entry name" value="Mab-21_HhH/H2TH-like"/>
</dbReference>
<dbReference type="GO" id="GO:0035861">
    <property type="term" value="C:site of double-strand break"/>
    <property type="evidence" value="ECO:0007669"/>
    <property type="project" value="TreeGrafter"/>
</dbReference>
<evidence type="ECO:0000256" key="2">
    <source>
        <dbReference type="SAM" id="MobiDB-lite"/>
    </source>
</evidence>
<dbReference type="OrthoDB" id="6054650at2759"/>
<evidence type="ECO:0000313" key="5">
    <source>
        <dbReference type="Ensembl" id="ENSFTIP00000025287.1"/>
    </source>
</evidence>
<dbReference type="PANTHER" id="PTHR10656">
    <property type="entry name" value="CELL FATE DETERMINING PROTEIN MAB21-RELATED"/>
    <property type="match status" value="1"/>
</dbReference>
<dbReference type="GO" id="GO:0006974">
    <property type="term" value="P:DNA damage response"/>
    <property type="evidence" value="ECO:0007669"/>
    <property type="project" value="TreeGrafter"/>
</dbReference>
<dbReference type="GO" id="GO:0005634">
    <property type="term" value="C:nucleus"/>
    <property type="evidence" value="ECO:0007669"/>
    <property type="project" value="TreeGrafter"/>
</dbReference>
<keyword evidence="6" id="KW-1185">Reference proteome</keyword>
<dbReference type="AlphaFoldDB" id="A0A8C4VIZ2"/>
<dbReference type="InterPro" id="IPR024810">
    <property type="entry name" value="MAB21L/cGLR"/>
</dbReference>
<protein>
    <submittedName>
        <fullName evidence="5">Cyclic GMP-AMP synthase</fullName>
    </submittedName>
</protein>
<dbReference type="GO" id="GO:0061501">
    <property type="term" value="F:2',3'-cyclic GMP-AMP synthase activity"/>
    <property type="evidence" value="ECO:0007669"/>
    <property type="project" value="TreeGrafter"/>
</dbReference>
<dbReference type="GO" id="GO:0071360">
    <property type="term" value="P:cellular response to exogenous dsRNA"/>
    <property type="evidence" value="ECO:0007669"/>
    <property type="project" value="TreeGrafter"/>
</dbReference>
<reference evidence="5" key="2">
    <citation type="submission" date="2025-09" db="UniProtKB">
        <authorList>
            <consortium name="Ensembl"/>
        </authorList>
    </citation>
    <scope>IDENTIFICATION</scope>
</reference>
<dbReference type="FunFam" id="1.10.1410.40:FF:000007">
    <property type="entry name" value="Cyclic GMP-AMP synthase"/>
    <property type="match status" value="1"/>
</dbReference>
<proteinExistence type="inferred from homology"/>
<organism evidence="5 6">
    <name type="scientific">Falco tinnunculus</name>
    <name type="common">Common kestrel</name>
    <dbReference type="NCBI Taxonomy" id="100819"/>
    <lineage>
        <taxon>Eukaryota</taxon>
        <taxon>Metazoa</taxon>
        <taxon>Chordata</taxon>
        <taxon>Craniata</taxon>
        <taxon>Vertebrata</taxon>
        <taxon>Euteleostomi</taxon>
        <taxon>Archelosauria</taxon>
        <taxon>Archosauria</taxon>
        <taxon>Dinosauria</taxon>
        <taxon>Saurischia</taxon>
        <taxon>Theropoda</taxon>
        <taxon>Coelurosauria</taxon>
        <taxon>Aves</taxon>
        <taxon>Neognathae</taxon>
        <taxon>Neoaves</taxon>
        <taxon>Telluraves</taxon>
        <taxon>Australaves</taxon>
        <taxon>Falconiformes</taxon>
        <taxon>Falconidae</taxon>
        <taxon>Falco</taxon>
    </lineage>
</organism>
<evidence type="ECO:0000256" key="1">
    <source>
        <dbReference type="ARBA" id="ARBA00008307"/>
    </source>
</evidence>
<feature type="domain" description="Mab-21-like nucleotidyltransferase" evidence="3">
    <location>
        <begin position="257"/>
        <end position="352"/>
    </location>
</feature>
<dbReference type="Ensembl" id="ENSFTIT00000026353.1">
    <property type="protein sequence ID" value="ENSFTIP00000025287.1"/>
    <property type="gene ID" value="ENSFTIG00000016093.1"/>
</dbReference>
<dbReference type="PANTHER" id="PTHR10656:SF35">
    <property type="entry name" value="CYCLIC GMP-AMP SYNTHASE"/>
    <property type="match status" value="1"/>
</dbReference>
<dbReference type="InterPro" id="IPR046903">
    <property type="entry name" value="Mab-21-like_nuc_Trfase"/>
</dbReference>
<feature type="region of interest" description="Disordered" evidence="2">
    <location>
        <begin position="112"/>
        <end position="133"/>
    </location>
</feature>
<feature type="domain" description="Mab-21-like HhH/H2TH-like" evidence="4">
    <location>
        <begin position="368"/>
        <end position="468"/>
    </location>
</feature>
<dbReference type="GO" id="GO:0003682">
    <property type="term" value="F:chromatin binding"/>
    <property type="evidence" value="ECO:0007669"/>
    <property type="project" value="TreeGrafter"/>
</dbReference>
<dbReference type="GO" id="GO:0032481">
    <property type="term" value="P:positive regulation of type I interferon production"/>
    <property type="evidence" value="ECO:0007669"/>
    <property type="project" value="TreeGrafter"/>
</dbReference>